<dbReference type="PANTHER" id="PTHR39515:SF2">
    <property type="entry name" value="HTH-TYPE TRANSCRIPTIONAL REGULATOR RV0880"/>
    <property type="match status" value="1"/>
</dbReference>
<feature type="domain" description="HTH marR-type" evidence="1">
    <location>
        <begin position="6"/>
        <end position="137"/>
    </location>
</feature>
<dbReference type="Pfam" id="PF12802">
    <property type="entry name" value="MarR_2"/>
    <property type="match status" value="1"/>
</dbReference>
<dbReference type="SMART" id="SM00347">
    <property type="entry name" value="HTH_MARR"/>
    <property type="match status" value="1"/>
</dbReference>
<dbReference type="PROSITE" id="PS50995">
    <property type="entry name" value="HTH_MARR_2"/>
    <property type="match status" value="1"/>
</dbReference>
<accession>A0ABZ2HZX5</accession>
<gene>
    <name evidence="2" type="ORF">V6617_01045</name>
</gene>
<dbReference type="RefSeq" id="WP_338608516.1">
    <property type="nucleotide sequence ID" value="NZ_CP146275.1"/>
</dbReference>
<proteinExistence type="predicted"/>
<evidence type="ECO:0000313" key="3">
    <source>
        <dbReference type="Proteomes" id="UP001369958"/>
    </source>
</evidence>
<dbReference type="Gene3D" id="1.10.10.10">
    <property type="entry name" value="Winged helix-like DNA-binding domain superfamily/Winged helix DNA-binding domain"/>
    <property type="match status" value="1"/>
</dbReference>
<dbReference type="EMBL" id="CP146275">
    <property type="protein sequence ID" value="WWT33092.1"/>
    <property type="molecule type" value="Genomic_DNA"/>
</dbReference>
<evidence type="ECO:0000259" key="1">
    <source>
        <dbReference type="PROSITE" id="PS50995"/>
    </source>
</evidence>
<organism evidence="2 3">
    <name type="scientific">Pelagibacterium nitratireducens</name>
    <dbReference type="NCBI Taxonomy" id="1046114"/>
    <lineage>
        <taxon>Bacteria</taxon>
        <taxon>Pseudomonadati</taxon>
        <taxon>Pseudomonadota</taxon>
        <taxon>Alphaproteobacteria</taxon>
        <taxon>Hyphomicrobiales</taxon>
        <taxon>Devosiaceae</taxon>
        <taxon>Pelagibacterium</taxon>
    </lineage>
</organism>
<dbReference type="InterPro" id="IPR036388">
    <property type="entry name" value="WH-like_DNA-bd_sf"/>
</dbReference>
<reference evidence="2 3" key="1">
    <citation type="submission" date="2024-02" db="EMBL/GenBank/DDBJ databases">
        <title>Complete genome sequence of Pelagibacterium nitratireducens ZH15.</title>
        <authorList>
            <person name="Zhao L.H."/>
        </authorList>
    </citation>
    <scope>NUCLEOTIDE SEQUENCE [LARGE SCALE GENOMIC DNA]</scope>
    <source>
        <strain evidence="2 3">ZH15</strain>
    </source>
</reference>
<dbReference type="InterPro" id="IPR052526">
    <property type="entry name" value="HTH-type_Bedaq_tolerance"/>
</dbReference>
<keyword evidence="3" id="KW-1185">Reference proteome</keyword>
<sequence>MSQSHKSRALQLLHRLVLPLDRALQAADRQTGCSAAQLSALSVIHFLKANTIGRLAAQEKISAPTASRLVEGLVRQGLARRADGDDRRSGRIEVTVAGLAAVEVACAAREAILADLLVGLSEEEWLQLRAVSGALARELDVGPGSVHPNA</sequence>
<dbReference type="InterPro" id="IPR000835">
    <property type="entry name" value="HTH_MarR-typ"/>
</dbReference>
<name>A0ABZ2HZX5_9HYPH</name>
<evidence type="ECO:0000313" key="2">
    <source>
        <dbReference type="EMBL" id="WWT33092.1"/>
    </source>
</evidence>
<protein>
    <submittedName>
        <fullName evidence="2">MarR family transcriptional regulator</fullName>
    </submittedName>
</protein>
<dbReference type="PANTHER" id="PTHR39515">
    <property type="entry name" value="CONSERVED PROTEIN"/>
    <property type="match status" value="1"/>
</dbReference>
<dbReference type="InterPro" id="IPR036390">
    <property type="entry name" value="WH_DNA-bd_sf"/>
</dbReference>
<dbReference type="Proteomes" id="UP001369958">
    <property type="component" value="Chromosome"/>
</dbReference>
<dbReference type="SUPFAM" id="SSF46785">
    <property type="entry name" value="Winged helix' DNA-binding domain"/>
    <property type="match status" value="1"/>
</dbReference>